<dbReference type="Gene3D" id="3.40.50.980">
    <property type="match status" value="1"/>
</dbReference>
<evidence type="ECO:0000259" key="3">
    <source>
        <dbReference type="Pfam" id="PF13193"/>
    </source>
</evidence>
<dbReference type="Gene3D" id="2.30.38.10">
    <property type="entry name" value="Luciferase, Domain 3"/>
    <property type="match status" value="1"/>
</dbReference>
<organism evidence="4 5">
    <name type="scientific">Pseudosulfitobacter koreensis</name>
    <dbReference type="NCBI Taxonomy" id="2968472"/>
    <lineage>
        <taxon>Bacteria</taxon>
        <taxon>Pseudomonadati</taxon>
        <taxon>Pseudomonadota</taxon>
        <taxon>Alphaproteobacteria</taxon>
        <taxon>Rhodobacterales</taxon>
        <taxon>Roseobacteraceae</taxon>
        <taxon>Pseudosulfitobacter</taxon>
    </lineage>
</organism>
<dbReference type="InterPro" id="IPR025110">
    <property type="entry name" value="AMP-bd_C"/>
</dbReference>
<accession>A0ABT1YVX9</accession>
<dbReference type="InterPro" id="IPR045851">
    <property type="entry name" value="AMP-bd_C_sf"/>
</dbReference>
<dbReference type="PANTHER" id="PTHR43352:SF1">
    <property type="entry name" value="ANTHRANILATE--COA LIGASE"/>
    <property type="match status" value="1"/>
</dbReference>
<name>A0ABT1YVX9_9RHOB</name>
<dbReference type="RefSeq" id="WP_258292700.1">
    <property type="nucleotide sequence ID" value="NZ_JANKJG010000001.1"/>
</dbReference>
<keyword evidence="5" id="KW-1185">Reference proteome</keyword>
<dbReference type="Pfam" id="PF13193">
    <property type="entry name" value="AMP-binding_C"/>
    <property type="match status" value="1"/>
</dbReference>
<proteinExistence type="predicted"/>
<reference evidence="4" key="1">
    <citation type="submission" date="2022-07" db="EMBL/GenBank/DDBJ databases">
        <title>Pseudosulfitobacter sp. strain AP-MA-4, whole genome sequence.</title>
        <authorList>
            <person name="Jiang Y."/>
        </authorList>
    </citation>
    <scope>NUCLEOTIDE SEQUENCE</scope>
    <source>
        <strain evidence="4">AP-MA-4</strain>
    </source>
</reference>
<evidence type="ECO:0000313" key="4">
    <source>
        <dbReference type="EMBL" id="MCR8825020.1"/>
    </source>
</evidence>
<dbReference type="Gene3D" id="3.30.300.30">
    <property type="match status" value="1"/>
</dbReference>
<gene>
    <name evidence="4" type="ORF">NTA49_00560</name>
</gene>
<evidence type="ECO:0000259" key="2">
    <source>
        <dbReference type="Pfam" id="PF00501"/>
    </source>
</evidence>
<dbReference type="NCBIfam" id="TIGR02262">
    <property type="entry name" value="benz_CoA_lig"/>
    <property type="match status" value="1"/>
</dbReference>
<dbReference type="PANTHER" id="PTHR43352">
    <property type="entry name" value="ACETYL-COA SYNTHETASE"/>
    <property type="match status" value="1"/>
</dbReference>
<dbReference type="InterPro" id="IPR011957">
    <property type="entry name" value="Benz_CoA_lig"/>
</dbReference>
<dbReference type="InterPro" id="IPR000873">
    <property type="entry name" value="AMP-dep_synth/lig_dom"/>
</dbReference>
<dbReference type="Gene3D" id="3.40.50.12820">
    <property type="match status" value="1"/>
</dbReference>
<comment type="caution">
    <text evidence="4">The sequence shown here is derived from an EMBL/GenBank/DDBJ whole genome shotgun (WGS) entry which is preliminary data.</text>
</comment>
<feature type="domain" description="AMP-dependent synthetase/ligase" evidence="2">
    <location>
        <begin position="19"/>
        <end position="378"/>
    </location>
</feature>
<evidence type="ECO:0000313" key="5">
    <source>
        <dbReference type="Proteomes" id="UP001165396"/>
    </source>
</evidence>
<keyword evidence="1 4" id="KW-0436">Ligase</keyword>
<dbReference type="GO" id="GO:0016874">
    <property type="term" value="F:ligase activity"/>
    <property type="evidence" value="ECO:0007669"/>
    <property type="project" value="UniProtKB-KW"/>
</dbReference>
<dbReference type="SUPFAM" id="SSF56801">
    <property type="entry name" value="Acetyl-CoA synthetase-like"/>
    <property type="match status" value="1"/>
</dbReference>
<dbReference type="EMBL" id="JANKJG010000001">
    <property type="protein sequence ID" value="MCR8825020.1"/>
    <property type="molecule type" value="Genomic_DNA"/>
</dbReference>
<sequence length="515" mass="55518">MGTLASANAASYFVDRHVGEGRGDKTAFCEYGSGRSLTYGALAEASGRVAAALGQHGIVPEQRVAILVLDTIEFPQIFWGAIKAGVIPIPLNTLLATSVYDVILRDSRATTLFVSEMLYETVAPVLADNPYIRHVILIGDTAHADTITYRDFLDSTAQTAPAFDACPDEVAFWLYSSGSTGQPKGVHHIHSSLKATADTYGAQVLGMREDDVVYSAAKFFFAYGLGNAMTFPMAVGATTVLFAGRPTPDVVTDILNTQQPTVFCGVPTLYAAMVAFMDRNGTAKAPLRTCISAGEALPEDIGTRWEKHTGVEILDGVGSTEMLHIFLSNRPGDVVYGTSGVPVPGYSVRLVNEAGEEVAVGEVGELLVQGDSAAGGYWNQREKSRNTFEGVWTRTGDKYECRADGRFVYCGRTDDMFKVSGIWVSPFEVESAIISHPHVLEAAVVAARDADGLEKPKAYVVLNAGVSPDGIEAALKEHVKTKIGKWKYPRWIACVDELPKTATGKIQRFKLREDA</sequence>
<feature type="domain" description="AMP-binding enzyme C-terminal" evidence="3">
    <location>
        <begin position="428"/>
        <end position="505"/>
    </location>
</feature>
<evidence type="ECO:0000256" key="1">
    <source>
        <dbReference type="ARBA" id="ARBA00022598"/>
    </source>
</evidence>
<dbReference type="Pfam" id="PF00501">
    <property type="entry name" value="AMP-binding"/>
    <property type="match status" value="1"/>
</dbReference>
<dbReference type="Proteomes" id="UP001165396">
    <property type="component" value="Unassembled WGS sequence"/>
</dbReference>
<protein>
    <submittedName>
        <fullName evidence="4">Benzoate-CoA ligase family protein</fullName>
    </submittedName>
</protein>